<dbReference type="Proteomes" id="UP000742786">
    <property type="component" value="Unassembled WGS sequence"/>
</dbReference>
<evidence type="ECO:0000313" key="5">
    <source>
        <dbReference type="Proteomes" id="UP000742786"/>
    </source>
</evidence>
<sequence>MFAGVKGNGVLDYVSCWHRKAISHMTANPAIRTAFVSTNSITQGEQVGVLWSELYRLGAKIHFAHRTFQWSSEARGKAAVHCVIIGFALHDGVAKTLFDYETLQGEPHALKVSNINPYLVEGDDNFLTKRRSHFKPSVPAIAFGSMPNDGGHLLLDPEQKKSLVAEERKAEPWLRLILGSEEFINGIERWCLWLNGISPAELRSLPLVKGRLEKVREHRAASPREATQALAATPTLFGEIRQPSGTYLAIPKTSSERRAYIPIGFLPQAIIANTELFTIADAGLFHFGVLTSLMHMAWVRAVCGRLKSDYRYSAGIVYNNFPWPEPDEKQTVAVEKAAQEVLNARSRYPASTFADLYDPLAMPPDLSAAHRSLDKAVDAAYGKKSFASEAERVAFLFKRYESLTSLLSAAAKKKKK</sequence>
<reference evidence="4" key="1">
    <citation type="submission" date="2021-04" db="EMBL/GenBank/DDBJ databases">
        <authorList>
            <person name="Hornung B."/>
        </authorList>
    </citation>
    <scope>NUCLEOTIDE SEQUENCE</scope>
    <source>
        <strain evidence="4">G5G6</strain>
    </source>
</reference>
<dbReference type="Pfam" id="PF20467">
    <property type="entry name" value="MmeI_C"/>
    <property type="match status" value="1"/>
</dbReference>
<keyword evidence="5" id="KW-1185">Reference proteome</keyword>
<organism evidence="4 5">
    <name type="scientific">Georgfuchsia toluolica</name>
    <dbReference type="NCBI Taxonomy" id="424218"/>
    <lineage>
        <taxon>Bacteria</taxon>
        <taxon>Pseudomonadati</taxon>
        <taxon>Pseudomonadota</taxon>
        <taxon>Betaproteobacteria</taxon>
        <taxon>Nitrosomonadales</taxon>
        <taxon>Sterolibacteriaceae</taxon>
        <taxon>Georgfuchsia</taxon>
    </lineage>
</organism>
<evidence type="ECO:0000259" key="2">
    <source>
        <dbReference type="Pfam" id="PF20467"/>
    </source>
</evidence>
<dbReference type="Pfam" id="PF20473">
    <property type="entry name" value="MmeI_Mtase"/>
    <property type="match status" value="1"/>
</dbReference>
<name>A0A916J5I3_9PROT</name>
<comment type="caution">
    <text evidence="4">The sequence shown here is derived from an EMBL/GenBank/DDBJ whole genome shotgun (WGS) entry which is preliminary data.</text>
</comment>
<dbReference type="EMBL" id="CAJQUM010000001">
    <property type="protein sequence ID" value="CAG4884594.1"/>
    <property type="molecule type" value="Genomic_DNA"/>
</dbReference>
<feature type="domain" description="MmeI-like DNA-methyltransferase" evidence="3">
    <location>
        <begin position="8"/>
        <end position="98"/>
    </location>
</feature>
<dbReference type="InterPro" id="IPR046818">
    <property type="entry name" value="MmeI_C"/>
</dbReference>
<gene>
    <name evidence="4" type="ORF">GTOL_12477</name>
</gene>
<evidence type="ECO:0000259" key="1">
    <source>
        <dbReference type="Pfam" id="PF20466"/>
    </source>
</evidence>
<proteinExistence type="predicted"/>
<dbReference type="Pfam" id="PF20466">
    <property type="entry name" value="MmeI_TRD"/>
    <property type="match status" value="1"/>
</dbReference>
<evidence type="ECO:0000259" key="3">
    <source>
        <dbReference type="Pfam" id="PF20473"/>
    </source>
</evidence>
<dbReference type="AlphaFoldDB" id="A0A916J5I3"/>
<evidence type="ECO:0000313" key="4">
    <source>
        <dbReference type="EMBL" id="CAG4884594.1"/>
    </source>
</evidence>
<feature type="domain" description="MmeI-like target recognition" evidence="1">
    <location>
        <begin position="122"/>
        <end position="325"/>
    </location>
</feature>
<dbReference type="InterPro" id="IPR046820">
    <property type="entry name" value="MmeI_TRD"/>
</dbReference>
<dbReference type="InterPro" id="IPR046816">
    <property type="entry name" value="MmeI_Mtase"/>
</dbReference>
<protein>
    <submittedName>
        <fullName evidence="4">Uncharacterized protein</fullName>
    </submittedName>
</protein>
<feature type="domain" description="MmeI-like C-terminal" evidence="2">
    <location>
        <begin position="328"/>
        <end position="407"/>
    </location>
</feature>
<accession>A0A916J5I3</accession>